<reference evidence="2 3" key="1">
    <citation type="submission" date="2022-10" db="EMBL/GenBank/DDBJ databases">
        <title>Ruegeria sp. nov., isolated from ocean surface sediments.</title>
        <authorList>
            <person name="He W."/>
            <person name="Xue H.-P."/>
            <person name="Zhang D.-F."/>
        </authorList>
    </citation>
    <scope>NUCLEOTIDE SEQUENCE [LARGE SCALE GENOMIC DNA]</scope>
    <source>
        <strain evidence="2 3">XHP0148</strain>
    </source>
</reference>
<organism evidence="2 3">
    <name type="scientific">Ruegeria aquimaris</name>
    <dbReference type="NCBI Taxonomy" id="2984333"/>
    <lineage>
        <taxon>Bacteria</taxon>
        <taxon>Pseudomonadati</taxon>
        <taxon>Pseudomonadota</taxon>
        <taxon>Alphaproteobacteria</taxon>
        <taxon>Rhodobacterales</taxon>
        <taxon>Roseobacteraceae</taxon>
        <taxon>Ruegeria</taxon>
    </lineage>
</organism>
<proteinExistence type="predicted"/>
<evidence type="ECO:0000313" key="3">
    <source>
        <dbReference type="Proteomes" id="UP001320899"/>
    </source>
</evidence>
<evidence type="ECO:0000259" key="1">
    <source>
        <dbReference type="Pfam" id="PF06114"/>
    </source>
</evidence>
<protein>
    <submittedName>
        <fullName evidence="2">ImmA/IrrE family metallo-endopeptidase</fullName>
    </submittedName>
</protein>
<dbReference type="Proteomes" id="UP001320899">
    <property type="component" value="Unassembled WGS sequence"/>
</dbReference>
<dbReference type="Gene3D" id="1.10.10.2910">
    <property type="match status" value="1"/>
</dbReference>
<dbReference type="InterPro" id="IPR010359">
    <property type="entry name" value="IrrE_HExxH"/>
</dbReference>
<dbReference type="EMBL" id="JAOWLB010000045">
    <property type="protein sequence ID" value="MCV2891421.1"/>
    <property type="molecule type" value="Genomic_DNA"/>
</dbReference>
<comment type="caution">
    <text evidence="2">The sequence shown here is derived from an EMBL/GenBank/DDBJ whole genome shotgun (WGS) entry which is preliminary data.</text>
</comment>
<name>A0ABT3ATF5_9RHOB</name>
<dbReference type="Pfam" id="PF06114">
    <property type="entry name" value="Peptidase_M78"/>
    <property type="match status" value="1"/>
</dbReference>
<feature type="domain" description="IrrE N-terminal-like" evidence="1">
    <location>
        <begin position="175"/>
        <end position="233"/>
    </location>
</feature>
<sequence>MRPGEQGDLFGRSETDDQDPDRALIDQLIADTQLYSTSSALKELFDFTARMKNMAPFNAMLLHAQKPGISYAMTVQDWWGRFRRRPKEGARPLIILRNFGPVNFVYDVLDTEGEELPEAAFSFPTTGKLPFGFLRACEHAMAGEDLRLIWLDQGDRSAGFARRITNHGDPKKLQTFEVGVNRNHPEPTQVVTLVHELAHIFLGHCGPDFRRKIKHYRPVDLALREIEAESVAYVVAKRSGLAPRSESYLDSYKGASGDLDVHRVLSSAYRIEKLLGMPLEGGGSPQ</sequence>
<evidence type="ECO:0000313" key="2">
    <source>
        <dbReference type="EMBL" id="MCV2891421.1"/>
    </source>
</evidence>
<accession>A0ABT3ATF5</accession>
<gene>
    <name evidence="2" type="ORF">OE747_24205</name>
</gene>
<keyword evidence="3" id="KW-1185">Reference proteome</keyword>